<accession>A0A8S1F4X6</accession>
<dbReference type="GO" id="GO:0003713">
    <property type="term" value="F:transcription coactivator activity"/>
    <property type="evidence" value="ECO:0007669"/>
    <property type="project" value="InterPro"/>
</dbReference>
<dbReference type="PANTHER" id="PTHR31606:SF1">
    <property type="entry name" value="WW DOMAIN BINDING PROTEIN 2, ISOFORM E"/>
    <property type="match status" value="1"/>
</dbReference>
<dbReference type="SUPFAM" id="SSF50729">
    <property type="entry name" value="PH domain-like"/>
    <property type="match status" value="1"/>
</dbReference>
<dbReference type="Proteomes" id="UP000494206">
    <property type="component" value="Unassembled WGS sequence"/>
</dbReference>
<evidence type="ECO:0000259" key="2">
    <source>
        <dbReference type="Pfam" id="PF02893"/>
    </source>
</evidence>
<feature type="domain" description="GRAM" evidence="2">
    <location>
        <begin position="38"/>
        <end position="82"/>
    </location>
</feature>
<dbReference type="Pfam" id="PF02893">
    <property type="entry name" value="GRAM"/>
    <property type="match status" value="1"/>
</dbReference>
<evidence type="ECO:0000313" key="3">
    <source>
        <dbReference type="EMBL" id="CAB3408765.1"/>
    </source>
</evidence>
<protein>
    <recommendedName>
        <fullName evidence="2">GRAM domain-containing protein</fullName>
    </recommendedName>
</protein>
<dbReference type="CDD" id="cd13214">
    <property type="entry name" value="PH-GRAM_WBP2"/>
    <property type="match status" value="1"/>
</dbReference>
<dbReference type="InterPro" id="IPR011993">
    <property type="entry name" value="PH-like_dom_sf"/>
</dbReference>
<keyword evidence="4" id="KW-1185">Reference proteome</keyword>
<dbReference type="InterPro" id="IPR004182">
    <property type="entry name" value="GRAM"/>
</dbReference>
<dbReference type="OrthoDB" id="1259151at2759"/>
<feature type="region of interest" description="Disordered" evidence="1">
    <location>
        <begin position="193"/>
        <end position="214"/>
    </location>
</feature>
<gene>
    <name evidence="3" type="ORF">CBOVIS_LOCUS10505</name>
</gene>
<sequence>MSLNSSHTPNCNGVILFSGERILMYCSNVHLKFKKTKDPCFKKTKKGVLYLTTHRIIFKNKNMLDLLISFSMPFVSMKNVTLEQPLLFPINVQGIIEPLPDGNFDTAVYFKLSFPNGGCIEFGRALAVAVEMAARTKNWEYSPTSIIIHQISSAPETCFTQGYYQGFQAPVAHFPEHPPALSTFVTPCPPPYPGISQSDSHSHTRSMSSEQATR</sequence>
<evidence type="ECO:0000313" key="4">
    <source>
        <dbReference type="Proteomes" id="UP000494206"/>
    </source>
</evidence>
<organism evidence="3 4">
    <name type="scientific">Caenorhabditis bovis</name>
    <dbReference type="NCBI Taxonomy" id="2654633"/>
    <lineage>
        <taxon>Eukaryota</taxon>
        <taxon>Metazoa</taxon>
        <taxon>Ecdysozoa</taxon>
        <taxon>Nematoda</taxon>
        <taxon>Chromadorea</taxon>
        <taxon>Rhabditida</taxon>
        <taxon>Rhabditina</taxon>
        <taxon>Rhabditomorpha</taxon>
        <taxon>Rhabditoidea</taxon>
        <taxon>Rhabditidae</taxon>
        <taxon>Peloderinae</taxon>
        <taxon>Caenorhabditis</taxon>
    </lineage>
</organism>
<dbReference type="GO" id="GO:0005634">
    <property type="term" value="C:nucleus"/>
    <property type="evidence" value="ECO:0007669"/>
    <property type="project" value="TreeGrafter"/>
</dbReference>
<dbReference type="GO" id="GO:0031490">
    <property type="term" value="F:chromatin DNA binding"/>
    <property type="evidence" value="ECO:0007669"/>
    <property type="project" value="TreeGrafter"/>
</dbReference>
<dbReference type="InterPro" id="IPR044852">
    <property type="entry name" value="WBP2-like"/>
</dbReference>
<dbReference type="AlphaFoldDB" id="A0A8S1F4X6"/>
<feature type="compositionally biased region" description="Low complexity" evidence="1">
    <location>
        <begin position="205"/>
        <end position="214"/>
    </location>
</feature>
<comment type="caution">
    <text evidence="3">The sequence shown here is derived from an EMBL/GenBank/DDBJ whole genome shotgun (WGS) entry which is preliminary data.</text>
</comment>
<dbReference type="PANTHER" id="PTHR31606">
    <property type="entry name" value="WW DOMAIN BINDING PROTEIN 2, ISOFORM E"/>
    <property type="match status" value="1"/>
</dbReference>
<evidence type="ECO:0000256" key="1">
    <source>
        <dbReference type="SAM" id="MobiDB-lite"/>
    </source>
</evidence>
<dbReference type="Gene3D" id="2.30.29.30">
    <property type="entry name" value="Pleckstrin-homology domain (PH domain)/Phosphotyrosine-binding domain (PTB)"/>
    <property type="match status" value="1"/>
</dbReference>
<proteinExistence type="predicted"/>
<name>A0A8S1F4X6_9PELO</name>
<reference evidence="3 4" key="1">
    <citation type="submission" date="2020-04" db="EMBL/GenBank/DDBJ databases">
        <authorList>
            <person name="Laetsch R D."/>
            <person name="Stevens L."/>
            <person name="Kumar S."/>
            <person name="Blaxter L. M."/>
        </authorList>
    </citation>
    <scope>NUCLEOTIDE SEQUENCE [LARGE SCALE GENOMIC DNA]</scope>
</reference>
<dbReference type="EMBL" id="CADEPM010000007">
    <property type="protein sequence ID" value="CAB3408765.1"/>
    <property type="molecule type" value="Genomic_DNA"/>
</dbReference>